<dbReference type="PROSITE" id="PS51155">
    <property type="entry name" value="CHIT_BIND_RR_2"/>
    <property type="match status" value="1"/>
</dbReference>
<name>A0A484ARU1_DRONA</name>
<dbReference type="OMA" id="QPGNKPQ"/>
<evidence type="ECO:0000313" key="3">
    <source>
        <dbReference type="EMBL" id="TDG38590.1"/>
    </source>
</evidence>
<keyword evidence="4" id="KW-1185">Reference proteome</keyword>
<dbReference type="EMBL" id="LSRL02002739">
    <property type="protein sequence ID" value="TDG38590.1"/>
    <property type="molecule type" value="Genomic_DNA"/>
</dbReference>
<dbReference type="Proteomes" id="UP000295192">
    <property type="component" value="Unassembled WGS sequence"/>
</dbReference>
<dbReference type="Pfam" id="PF00379">
    <property type="entry name" value="Chitin_bind_4"/>
    <property type="match status" value="1"/>
</dbReference>
<dbReference type="InterPro" id="IPR000618">
    <property type="entry name" value="Insect_cuticle"/>
</dbReference>
<keyword evidence="1" id="KW-0193">Cuticle</keyword>
<evidence type="ECO:0000256" key="2">
    <source>
        <dbReference type="SAM" id="MobiDB-lite"/>
    </source>
</evidence>
<comment type="caution">
    <text evidence="3">The sequence shown here is derived from an EMBL/GenBank/DDBJ whole genome shotgun (WGS) entry which is preliminary data.</text>
</comment>
<dbReference type="OrthoDB" id="6362401at2759"/>
<feature type="compositionally biased region" description="Polar residues" evidence="2">
    <location>
        <begin position="248"/>
        <end position="289"/>
    </location>
</feature>
<feature type="compositionally biased region" description="Polar residues" evidence="2">
    <location>
        <begin position="19"/>
        <end position="28"/>
    </location>
</feature>
<dbReference type="AlphaFoldDB" id="A0A484ARU1"/>
<evidence type="ECO:0000313" key="4">
    <source>
        <dbReference type="Proteomes" id="UP000295192"/>
    </source>
</evidence>
<feature type="region of interest" description="Disordered" evidence="2">
    <location>
        <begin position="220"/>
        <end position="307"/>
    </location>
</feature>
<feature type="non-terminal residue" evidence="3">
    <location>
        <position position="1"/>
    </location>
</feature>
<proteinExistence type="predicted"/>
<evidence type="ECO:0008006" key="5">
    <source>
        <dbReference type="Google" id="ProtNLM"/>
    </source>
</evidence>
<dbReference type="GO" id="GO:0042302">
    <property type="term" value="F:structural constituent of cuticle"/>
    <property type="evidence" value="ECO:0007669"/>
    <property type="project" value="UniProtKB-UniRule"/>
</dbReference>
<gene>
    <name evidence="3" type="ORF">AWZ03_014988</name>
</gene>
<reference evidence="3 4" key="1">
    <citation type="journal article" date="2019" name="J. Hered.">
        <title>An Improved Genome Assembly for Drosophila navojoa, the Basal Species in the mojavensis Cluster.</title>
        <authorList>
            <person name="Vanderlinde T."/>
            <person name="Dupim E.G."/>
            <person name="Nazario-Yepiz N.O."/>
            <person name="Carvalho A.B."/>
        </authorList>
    </citation>
    <scope>NUCLEOTIDE SEQUENCE [LARGE SCALE GENOMIC DNA]</scope>
    <source>
        <strain evidence="3">Navoj_Jal97</strain>
        <tissue evidence="3">Whole organism</tissue>
    </source>
</reference>
<accession>A0A484ARU1</accession>
<organism evidence="3 4">
    <name type="scientific">Drosophila navojoa</name>
    <name type="common">Fruit fly</name>
    <dbReference type="NCBI Taxonomy" id="7232"/>
    <lineage>
        <taxon>Eukaryota</taxon>
        <taxon>Metazoa</taxon>
        <taxon>Ecdysozoa</taxon>
        <taxon>Arthropoda</taxon>
        <taxon>Hexapoda</taxon>
        <taxon>Insecta</taxon>
        <taxon>Pterygota</taxon>
        <taxon>Neoptera</taxon>
        <taxon>Endopterygota</taxon>
        <taxon>Diptera</taxon>
        <taxon>Brachycera</taxon>
        <taxon>Muscomorpha</taxon>
        <taxon>Ephydroidea</taxon>
        <taxon>Drosophilidae</taxon>
        <taxon>Drosophila</taxon>
    </lineage>
</organism>
<feature type="compositionally biased region" description="Low complexity" evidence="2">
    <location>
        <begin position="290"/>
        <end position="307"/>
    </location>
</feature>
<feature type="region of interest" description="Disordered" evidence="2">
    <location>
        <begin position="1"/>
        <end position="28"/>
    </location>
</feature>
<protein>
    <recommendedName>
        <fullName evidence="5">Protein lethal(3)malignant blood neoplasm 1</fullName>
    </recommendedName>
</protein>
<sequence>RLTKIPPASTEAKDLNSFAFGSQPANKPQQQLLSNKALEAQRLNENVVTSMKQLVLPIAHKTVERLTRIPPVTTEAKDLNSLALGPQPASRQQLPLTKFEAQLPKDNTLQPFVKVELLPRITPATTGFKDIKNFSVGILPSSKQQLPLANAKQGLVKAPGLSGIGLSSLALPGIGKQQLKDNILTPTPLLPNRVSVAAAPSVKPAQQPISIVGNAAARPAVTATQQQQQPTSKGTLTGGQPKQRPVPVSSSSANLKPTSAAQPAVTGTNQIQPPSSGAATYTPTNTAPQSTTNKASKSTTSTGATGSADLTGDLYKFKYLLDYNGHEETGSRNGDKVGNYFAIGDDAVERIVEYIANEFGFQPHISWRKLEGKEAALPADNSLKHYEFKWFNKDTE</sequence>
<feature type="compositionally biased region" description="Low complexity" evidence="2">
    <location>
        <begin position="220"/>
        <end position="231"/>
    </location>
</feature>
<evidence type="ECO:0000256" key="1">
    <source>
        <dbReference type="PROSITE-ProRule" id="PRU00497"/>
    </source>
</evidence>